<evidence type="ECO:0000313" key="3">
    <source>
        <dbReference type="Proteomes" id="UP001305869"/>
    </source>
</evidence>
<dbReference type="EMBL" id="OR613467">
    <property type="protein sequence ID" value="WNT44323.1"/>
    <property type="molecule type" value="Genomic_DNA"/>
</dbReference>
<evidence type="ECO:0000313" key="2">
    <source>
        <dbReference type="EMBL" id="WNT44323.1"/>
    </source>
</evidence>
<protein>
    <submittedName>
        <fullName evidence="2">Portal protein</fullName>
    </submittedName>
</protein>
<dbReference type="Pfam" id="PF05133">
    <property type="entry name" value="SPP1_portal"/>
    <property type="match status" value="1"/>
</dbReference>
<dbReference type="Proteomes" id="UP001305869">
    <property type="component" value="Segment"/>
</dbReference>
<evidence type="ECO:0000256" key="1">
    <source>
        <dbReference type="SAM" id="MobiDB-lite"/>
    </source>
</evidence>
<name>A0AA96NAS2_9CAUD</name>
<proteinExistence type="predicted"/>
<feature type="region of interest" description="Disordered" evidence="1">
    <location>
        <begin position="18"/>
        <end position="39"/>
    </location>
</feature>
<gene>
    <name evidence="2" type="primary">3</name>
    <name evidence="2" type="ORF">SEA_MABODAMACA_3</name>
</gene>
<keyword evidence="3" id="KW-1185">Reference proteome</keyword>
<sequence>MAIDSKLAEELDGKLSHDLQRDNRLGKPKRYLDGEHDDPYMPKGAKAEYKHLAKRAITNWLPLVPDTFAKDLFVEGYRTPKATDDEVSWRHWQANGLDARQTIVHRGALEYGAAYTLVLPSKAESPMIRPLSPLRSAAWYDDDDDEFPELAIRRMGKTEDGKGRLIEVYRGAEVSTFSRDERHAYKHVKTEEHGLGVVPFVRFRDRLDGQAKGLVTPLIPLQDRVNEVSFATLIAIQYASFRQRWATGLAIPVDEDPDSPTFGEPLEDFEAAVNRLWVSDSSEARFGDFAQTELSGHHEAYKSTVRTLAALGQISPDVLMGELINVSGDALTNMQHSTRRKRSELETLFGESWESVFRLAAKAKGDPTPPHDAQVRWRDAGGENLAATVDALGKMAQMLQVPNEALWERIPGVTETDIQRWRELARVDPLDALTAEIARQTASVPATETPTVATPEPEPAI</sequence>
<dbReference type="InterPro" id="IPR021145">
    <property type="entry name" value="Portal_protein_SPP1_Gp6-like"/>
</dbReference>
<reference evidence="2 3" key="1">
    <citation type="submission" date="2023-09" db="EMBL/GenBank/DDBJ databases">
        <authorList>
            <person name="Astacio K.C."/>
            <person name="Barreto J.C."/>
            <person name="Colon C.A."/>
            <person name="Dejesus A.I."/>
            <person name="Gragirenes D.A."/>
            <person name="Navarro A."/>
            <person name="Negron R.A."/>
            <person name="Nunez P.S."/>
            <person name="Ortiz C.A."/>
            <person name="Ortiz A.Y."/>
            <person name="Roman V.A."/>
            <person name="Sanchez M.A."/>
            <person name="Serrano K.M."/>
            <person name="Klyczek K."/>
            <person name="Ko C."/>
            <person name="Russell D.A."/>
            <person name="Jacobs-Sera D."/>
            <person name="Hatfull G.F."/>
        </authorList>
    </citation>
    <scope>NUCLEOTIDE SEQUENCE [LARGE SCALE GENOMIC DNA]</scope>
</reference>
<feature type="region of interest" description="Disordered" evidence="1">
    <location>
        <begin position="442"/>
        <end position="461"/>
    </location>
</feature>
<organism evidence="2 3">
    <name type="scientific">Microbacterium phage Mabodamaca</name>
    <dbReference type="NCBI Taxonomy" id="3078574"/>
    <lineage>
        <taxon>Viruses</taxon>
        <taxon>Duplodnaviria</taxon>
        <taxon>Heunggongvirae</taxon>
        <taxon>Uroviricota</taxon>
        <taxon>Caudoviricetes</taxon>
        <taxon>Casidaviridae</taxon>
        <taxon>Mabodamacavirus</taxon>
        <taxon>Mabodamacavirus mabodamaca</taxon>
    </lineage>
</organism>
<feature type="compositionally biased region" description="Low complexity" evidence="1">
    <location>
        <begin position="442"/>
        <end position="455"/>
    </location>
</feature>
<accession>A0AA96NAS2</accession>